<proteinExistence type="inferred from homology"/>
<protein>
    <submittedName>
        <fullName evidence="5">Phage integrase family protein</fullName>
    </submittedName>
</protein>
<dbReference type="GO" id="GO:0003677">
    <property type="term" value="F:DNA binding"/>
    <property type="evidence" value="ECO:0007669"/>
    <property type="project" value="UniProtKB-KW"/>
</dbReference>
<reference evidence="5 6" key="1">
    <citation type="submission" date="2016-11" db="EMBL/GenBank/DDBJ databases">
        <authorList>
            <person name="Jaros S."/>
            <person name="Januszkiewicz K."/>
            <person name="Wedrychowicz H."/>
        </authorList>
    </citation>
    <scope>NUCLEOTIDE SEQUENCE [LARGE SCALE GENOMIC DNA]</scope>
    <source>
        <strain evidence="5 6">DSM 26897</strain>
    </source>
</reference>
<dbReference type="STRING" id="1302690.BUE76_04370"/>
<dbReference type="InterPro" id="IPR013762">
    <property type="entry name" value="Integrase-like_cat_sf"/>
</dbReference>
<dbReference type="Pfam" id="PF00589">
    <property type="entry name" value="Phage_integrase"/>
    <property type="match status" value="1"/>
</dbReference>
<evidence type="ECO:0000256" key="1">
    <source>
        <dbReference type="ARBA" id="ARBA00008857"/>
    </source>
</evidence>
<dbReference type="RefSeq" id="WP_073044977.1">
    <property type="nucleotide sequence ID" value="NZ_FQUO01000012.1"/>
</dbReference>
<dbReference type="InterPro" id="IPR002104">
    <property type="entry name" value="Integrase_catalytic"/>
</dbReference>
<dbReference type="GO" id="GO:0015074">
    <property type="term" value="P:DNA integration"/>
    <property type="evidence" value="ECO:0007669"/>
    <property type="project" value="InterPro"/>
</dbReference>
<dbReference type="Proteomes" id="UP000184368">
    <property type="component" value="Unassembled WGS sequence"/>
</dbReference>
<dbReference type="PANTHER" id="PTHR30349">
    <property type="entry name" value="PHAGE INTEGRASE-RELATED"/>
    <property type="match status" value="1"/>
</dbReference>
<keyword evidence="3" id="KW-0233">DNA recombination</keyword>
<dbReference type="InterPro" id="IPR010998">
    <property type="entry name" value="Integrase_recombinase_N"/>
</dbReference>
<accession>A0A1M5ELR6</accession>
<dbReference type="Gene3D" id="1.10.443.10">
    <property type="entry name" value="Intergrase catalytic core"/>
    <property type="match status" value="1"/>
</dbReference>
<dbReference type="InterPro" id="IPR025269">
    <property type="entry name" value="SAM-like_dom"/>
</dbReference>
<dbReference type="OrthoDB" id="1493636at2"/>
<dbReference type="CDD" id="cd01185">
    <property type="entry name" value="INTN1_C_like"/>
    <property type="match status" value="1"/>
</dbReference>
<dbReference type="InterPro" id="IPR035386">
    <property type="entry name" value="Arm-DNA-bind_5"/>
</dbReference>
<keyword evidence="2" id="KW-0238">DNA-binding</keyword>
<comment type="similarity">
    <text evidence="1">Belongs to the 'phage' integrase family.</text>
</comment>
<dbReference type="InterPro" id="IPR050090">
    <property type="entry name" value="Tyrosine_recombinase_XerCD"/>
</dbReference>
<dbReference type="Pfam" id="PF13102">
    <property type="entry name" value="Phage_int_SAM_5"/>
    <property type="match status" value="1"/>
</dbReference>
<name>A0A1M5ELR6_9BACT</name>
<sequence>MKVSFYLTRPKAKGEAAIFARLCYSGYKIKYIIPEAINPKFWNKDTQRARETQKFREYPEFNTRIDRIESDIKTVYRKYLNDHNSTPVPEAIKPLLDAAIRHNKEQDAGKTSFFRVFKDLRDKSESGARLNIKTGKPISYHTYKTYKTVFNHLEDFQRSYHRPIDFPTIDIEFYQDYMEYLAKTKKLATNTIGKHFQIIKTVVGEAAERGIQINLAYKSRRFTVVKEKSDSIYLTEAEIRELESLDLQADSKLDRVRDLFIIGCYTGLRYSDFSVLKPENINNGVIDINQTKTGNRVAIPVHPTVKRIIAKYDGQLPAAISNQKTNDYLKDIGKKLECLQKSFSRSITKGGTKVLTNLQKWEALTTHTARRSFATNEYLAGTPVVTIMAITGHKSEKTFLGYIKLAPTEHAQLLNLHWEKRANLKAI</sequence>
<dbReference type="InterPro" id="IPR011010">
    <property type="entry name" value="DNA_brk_join_enz"/>
</dbReference>
<organism evidence="5 6">
    <name type="scientific">Cnuella takakiae</name>
    <dbReference type="NCBI Taxonomy" id="1302690"/>
    <lineage>
        <taxon>Bacteria</taxon>
        <taxon>Pseudomonadati</taxon>
        <taxon>Bacteroidota</taxon>
        <taxon>Chitinophagia</taxon>
        <taxon>Chitinophagales</taxon>
        <taxon>Chitinophagaceae</taxon>
        <taxon>Cnuella</taxon>
    </lineage>
</organism>
<evidence type="ECO:0000256" key="2">
    <source>
        <dbReference type="ARBA" id="ARBA00023125"/>
    </source>
</evidence>
<dbReference type="PANTHER" id="PTHR30349:SF64">
    <property type="entry name" value="PROPHAGE INTEGRASE INTD-RELATED"/>
    <property type="match status" value="1"/>
</dbReference>
<keyword evidence="6" id="KW-1185">Reference proteome</keyword>
<gene>
    <name evidence="5" type="ORF">SAMN05444008_11294</name>
</gene>
<dbReference type="EMBL" id="FQUO01000012">
    <property type="protein sequence ID" value="SHF80060.1"/>
    <property type="molecule type" value="Genomic_DNA"/>
</dbReference>
<dbReference type="AlphaFoldDB" id="A0A1M5ELR6"/>
<dbReference type="SUPFAM" id="SSF56349">
    <property type="entry name" value="DNA breaking-rejoining enzymes"/>
    <property type="match status" value="1"/>
</dbReference>
<evidence type="ECO:0000313" key="6">
    <source>
        <dbReference type="Proteomes" id="UP000184368"/>
    </source>
</evidence>
<dbReference type="GO" id="GO:0006310">
    <property type="term" value="P:DNA recombination"/>
    <property type="evidence" value="ECO:0007669"/>
    <property type="project" value="UniProtKB-KW"/>
</dbReference>
<dbReference type="Pfam" id="PF17293">
    <property type="entry name" value="Arm-DNA-bind_5"/>
    <property type="match status" value="1"/>
</dbReference>
<dbReference type="PROSITE" id="PS51898">
    <property type="entry name" value="TYR_RECOMBINASE"/>
    <property type="match status" value="1"/>
</dbReference>
<dbReference type="Gene3D" id="1.10.150.130">
    <property type="match status" value="1"/>
</dbReference>
<evidence type="ECO:0000259" key="4">
    <source>
        <dbReference type="PROSITE" id="PS51898"/>
    </source>
</evidence>
<evidence type="ECO:0000256" key="3">
    <source>
        <dbReference type="ARBA" id="ARBA00023172"/>
    </source>
</evidence>
<evidence type="ECO:0000313" key="5">
    <source>
        <dbReference type="EMBL" id="SHF80060.1"/>
    </source>
</evidence>
<feature type="domain" description="Tyr recombinase" evidence="4">
    <location>
        <begin position="229"/>
        <end position="415"/>
    </location>
</feature>